<dbReference type="PANTHER" id="PTHR30061">
    <property type="entry name" value="MALTOSE-BINDING PERIPLASMIC PROTEIN"/>
    <property type="match status" value="1"/>
</dbReference>
<organism evidence="6 7">
    <name type="scientific">Maritalea myrionectae</name>
    <dbReference type="NCBI Taxonomy" id="454601"/>
    <lineage>
        <taxon>Bacteria</taxon>
        <taxon>Pseudomonadati</taxon>
        <taxon>Pseudomonadota</taxon>
        <taxon>Alphaproteobacteria</taxon>
        <taxon>Hyphomicrobiales</taxon>
        <taxon>Devosiaceae</taxon>
        <taxon>Maritalea</taxon>
    </lineage>
</organism>
<evidence type="ECO:0000256" key="5">
    <source>
        <dbReference type="SAM" id="SignalP"/>
    </source>
</evidence>
<keyword evidence="7" id="KW-1185">Reference proteome</keyword>
<keyword evidence="2" id="KW-0813">Transport</keyword>
<proteinExistence type="inferred from homology"/>
<evidence type="ECO:0000256" key="2">
    <source>
        <dbReference type="ARBA" id="ARBA00022448"/>
    </source>
</evidence>
<evidence type="ECO:0000313" key="6">
    <source>
        <dbReference type="EMBL" id="AVX04857.1"/>
    </source>
</evidence>
<dbReference type="GO" id="GO:0042956">
    <property type="term" value="P:maltodextrin transmembrane transport"/>
    <property type="evidence" value="ECO:0007669"/>
    <property type="project" value="TreeGrafter"/>
</dbReference>
<feature type="signal peptide" evidence="5">
    <location>
        <begin position="1"/>
        <end position="31"/>
    </location>
</feature>
<dbReference type="EMBL" id="CP021330">
    <property type="protein sequence ID" value="AVX04857.1"/>
    <property type="molecule type" value="Genomic_DNA"/>
</dbReference>
<keyword evidence="3 5" id="KW-0732">Signal</keyword>
<dbReference type="RefSeq" id="WP_117395970.1">
    <property type="nucleotide sequence ID" value="NZ_CP021330.1"/>
</dbReference>
<evidence type="ECO:0000313" key="7">
    <source>
        <dbReference type="Proteomes" id="UP000258927"/>
    </source>
</evidence>
<dbReference type="CDD" id="cd13585">
    <property type="entry name" value="PBP2_TMBP_like"/>
    <property type="match status" value="1"/>
</dbReference>
<evidence type="ECO:0000256" key="4">
    <source>
        <dbReference type="ARBA" id="ARBA00022764"/>
    </source>
</evidence>
<dbReference type="PANTHER" id="PTHR30061:SF50">
    <property type="entry name" value="MALTOSE_MALTODEXTRIN-BINDING PERIPLASMIC PROTEIN"/>
    <property type="match status" value="1"/>
</dbReference>
<comment type="similarity">
    <text evidence="1">Belongs to the bacterial solute-binding protein 1 family.</text>
</comment>
<keyword evidence="4" id="KW-0574">Periplasm</keyword>
<dbReference type="GO" id="GO:0015768">
    <property type="term" value="P:maltose transport"/>
    <property type="evidence" value="ECO:0007669"/>
    <property type="project" value="TreeGrafter"/>
</dbReference>
<sequence>MDMTKKKKTYRKLTQAALIAAMGAFASPAVAKDIRFTLGEYSANTKISFEKAAAAFEKENPDIDIIIEVIPWSSYIQTLTTDISGNNAPDMSVVASIWLAEFSQAGLAEPIENVISPDLKEKFIPGLLQPSVIDGELMGLPIAASARAMMINTDLYNEVRMEPPATWEELEEAARKISALDDKFGFGLPGKEEEVDVYFYYALWSFGGQIFDENGKSAIASPEGIAAAKLYAKLVAEGATQPSPTAYSREDVFNMFKQGKVGAIFTFPMLVPQIKDEAPDLNYAVLPFPVKARQSTMAITDSVMVFKDSDAKAEIRRFMDFIFEHDFRLEFNKADGLLPVIKSVVADPFYQQDQDIKAFANGLAYAQFQPNVERWDEIIDITRSALQKIYLNEQEPEEALSAAAAAIDTLRGM</sequence>
<evidence type="ECO:0000256" key="1">
    <source>
        <dbReference type="ARBA" id="ARBA00008520"/>
    </source>
</evidence>
<dbReference type="InterPro" id="IPR006059">
    <property type="entry name" value="SBP"/>
</dbReference>
<dbReference type="GO" id="GO:0055052">
    <property type="term" value="C:ATP-binding cassette (ABC) transporter complex, substrate-binding subunit-containing"/>
    <property type="evidence" value="ECO:0007669"/>
    <property type="project" value="TreeGrafter"/>
</dbReference>
<dbReference type="KEGG" id="mmyr:MXMO3_02344"/>
<dbReference type="Proteomes" id="UP000258927">
    <property type="component" value="Chromosome"/>
</dbReference>
<protein>
    <submittedName>
        <fullName evidence="6">Putative binding protein</fullName>
    </submittedName>
</protein>
<dbReference type="SUPFAM" id="SSF53850">
    <property type="entry name" value="Periplasmic binding protein-like II"/>
    <property type="match status" value="1"/>
</dbReference>
<dbReference type="STRING" id="1122213.GCA_000423365_02663"/>
<evidence type="ECO:0000256" key="3">
    <source>
        <dbReference type="ARBA" id="ARBA00022729"/>
    </source>
</evidence>
<dbReference type="GO" id="GO:1901982">
    <property type="term" value="F:maltose binding"/>
    <property type="evidence" value="ECO:0007669"/>
    <property type="project" value="TreeGrafter"/>
</dbReference>
<dbReference type="AlphaFoldDB" id="A0A2R4MFP1"/>
<dbReference type="Pfam" id="PF01547">
    <property type="entry name" value="SBP_bac_1"/>
    <property type="match status" value="1"/>
</dbReference>
<reference evidence="6 7" key="1">
    <citation type="submission" date="2017-05" db="EMBL/GenBank/DDBJ databases">
        <title>Genome Analysis of Maritalea myrionectae HL2708#5.</title>
        <authorList>
            <consortium name="Cotde Inc.-PKNU"/>
            <person name="Jang D."/>
            <person name="Oh H.-M."/>
        </authorList>
    </citation>
    <scope>NUCLEOTIDE SEQUENCE [LARGE SCALE GENOMIC DNA]</scope>
    <source>
        <strain evidence="6 7">HL2708#5</strain>
    </source>
</reference>
<dbReference type="Gene3D" id="3.40.190.10">
    <property type="entry name" value="Periplasmic binding protein-like II"/>
    <property type="match status" value="2"/>
</dbReference>
<gene>
    <name evidence="6" type="ORF">MXMO3_02344</name>
</gene>
<accession>A0A2R4MFP1</accession>
<name>A0A2R4MFP1_9HYPH</name>
<feature type="chain" id="PRO_5015337863" evidence="5">
    <location>
        <begin position="32"/>
        <end position="413"/>
    </location>
</feature>